<dbReference type="InterPro" id="IPR029058">
    <property type="entry name" value="AB_hydrolase_fold"/>
</dbReference>
<dbReference type="EMBL" id="KV722544">
    <property type="protein sequence ID" value="OCH86104.1"/>
    <property type="molecule type" value="Genomic_DNA"/>
</dbReference>
<dbReference type="PANTHER" id="PTHR17630:SF44">
    <property type="entry name" value="PROTEIN AIM2"/>
    <property type="match status" value="1"/>
</dbReference>
<protein>
    <submittedName>
        <fullName evidence="2">Alpha/beta-hydrolase</fullName>
    </submittedName>
</protein>
<dbReference type="AlphaFoldDB" id="A0A8E2AMN1"/>
<keyword evidence="2" id="KW-0378">Hydrolase</keyword>
<evidence type="ECO:0000313" key="3">
    <source>
        <dbReference type="Proteomes" id="UP000250043"/>
    </source>
</evidence>
<gene>
    <name evidence="2" type="ORF">OBBRIDRAFT_890718</name>
</gene>
<dbReference type="Proteomes" id="UP000250043">
    <property type="component" value="Unassembled WGS sequence"/>
</dbReference>
<accession>A0A8E2AMN1</accession>
<keyword evidence="3" id="KW-1185">Reference proteome</keyword>
<dbReference type="OrthoDB" id="1393670at2759"/>
<dbReference type="GO" id="GO:0016787">
    <property type="term" value="F:hydrolase activity"/>
    <property type="evidence" value="ECO:0007669"/>
    <property type="project" value="UniProtKB-KW"/>
</dbReference>
<reference evidence="2 3" key="1">
    <citation type="submission" date="2016-07" db="EMBL/GenBank/DDBJ databases">
        <title>Draft genome of the white-rot fungus Obba rivulosa 3A-2.</title>
        <authorList>
            <consortium name="DOE Joint Genome Institute"/>
            <person name="Miettinen O."/>
            <person name="Riley R."/>
            <person name="Acob R."/>
            <person name="Barry K."/>
            <person name="Cullen D."/>
            <person name="De Vries R."/>
            <person name="Hainaut M."/>
            <person name="Hatakka A."/>
            <person name="Henrissat B."/>
            <person name="Hilden K."/>
            <person name="Kuo R."/>
            <person name="Labutti K."/>
            <person name="Lipzen A."/>
            <person name="Makela M.R."/>
            <person name="Sandor L."/>
            <person name="Spatafora J.W."/>
            <person name="Grigoriev I.V."/>
            <person name="Hibbett D.S."/>
        </authorList>
    </citation>
    <scope>NUCLEOTIDE SEQUENCE [LARGE SCALE GENOMIC DNA]</scope>
    <source>
        <strain evidence="2 3">3A-2</strain>
    </source>
</reference>
<dbReference type="SUPFAM" id="SSF53474">
    <property type="entry name" value="alpha/beta-Hydrolases"/>
    <property type="match status" value="1"/>
</dbReference>
<dbReference type="Pfam" id="PF01738">
    <property type="entry name" value="DLH"/>
    <property type="match status" value="1"/>
</dbReference>
<dbReference type="PANTHER" id="PTHR17630">
    <property type="entry name" value="DIENELACTONE HYDROLASE"/>
    <property type="match status" value="1"/>
</dbReference>
<name>A0A8E2AMN1_9APHY</name>
<evidence type="ECO:0000313" key="2">
    <source>
        <dbReference type="EMBL" id="OCH86104.1"/>
    </source>
</evidence>
<feature type="domain" description="Dienelactone hydrolase" evidence="1">
    <location>
        <begin position="34"/>
        <end position="247"/>
    </location>
</feature>
<dbReference type="Gene3D" id="3.40.50.1820">
    <property type="entry name" value="alpha/beta hydrolase"/>
    <property type="match status" value="1"/>
</dbReference>
<evidence type="ECO:0000259" key="1">
    <source>
        <dbReference type="Pfam" id="PF01738"/>
    </source>
</evidence>
<proteinExistence type="predicted"/>
<sequence length="254" mass="28736">MSVLADAPGECCIKTLQHSGTPLGTIETIAGVETYISPPQTLGHHKKILLFFADVFGPLYINSKLLQDYFASYDYLVLGLDYFEGDPVHVHTGEADFNVREWIQPKKIRADQLVPEWIDAVKETFGTYDTKYTAVGYCFGAPYVMDLVATDWLAAGAFAHPAFLSEDHFRKAKQPIFISCAEIDHTFSLEARRKAEDILVRIKTPYHIQVFGSTEHGFAVRANNKDRLSRWAKEQSADAILRWFNEFSAFENSE</sequence>
<dbReference type="InterPro" id="IPR002925">
    <property type="entry name" value="Dienelactn_hydro"/>
</dbReference>
<organism evidence="2 3">
    <name type="scientific">Obba rivulosa</name>
    <dbReference type="NCBI Taxonomy" id="1052685"/>
    <lineage>
        <taxon>Eukaryota</taxon>
        <taxon>Fungi</taxon>
        <taxon>Dikarya</taxon>
        <taxon>Basidiomycota</taxon>
        <taxon>Agaricomycotina</taxon>
        <taxon>Agaricomycetes</taxon>
        <taxon>Polyporales</taxon>
        <taxon>Gelatoporiaceae</taxon>
        <taxon>Obba</taxon>
    </lineage>
</organism>